<protein>
    <submittedName>
        <fullName evidence="5">BlaI/MecI/CopY family transcriptional regulator</fullName>
    </submittedName>
</protein>
<dbReference type="AlphaFoldDB" id="A0A9D2EKL2"/>
<gene>
    <name evidence="5" type="ORF">H9968_05370</name>
</gene>
<keyword evidence="2" id="KW-0805">Transcription regulation</keyword>
<dbReference type="Pfam" id="PF03965">
    <property type="entry name" value="Penicillinase_R"/>
    <property type="match status" value="1"/>
</dbReference>
<accession>A0A9D2EKL2</accession>
<evidence type="ECO:0000256" key="2">
    <source>
        <dbReference type="ARBA" id="ARBA00023015"/>
    </source>
</evidence>
<dbReference type="InterPro" id="IPR005650">
    <property type="entry name" value="BlaI_family"/>
</dbReference>
<keyword evidence="3" id="KW-0238">DNA-binding</keyword>
<reference evidence="5" key="2">
    <citation type="submission" date="2021-04" db="EMBL/GenBank/DDBJ databases">
        <authorList>
            <person name="Gilroy R."/>
        </authorList>
    </citation>
    <scope>NUCLEOTIDE SEQUENCE</scope>
    <source>
        <strain evidence="5">CHK179-28034</strain>
    </source>
</reference>
<dbReference type="Gene3D" id="1.10.10.10">
    <property type="entry name" value="Winged helix-like DNA-binding domain superfamily/Winged helix DNA-binding domain"/>
    <property type="match status" value="1"/>
</dbReference>
<comment type="caution">
    <text evidence="5">The sequence shown here is derived from an EMBL/GenBank/DDBJ whole genome shotgun (WGS) entry which is preliminary data.</text>
</comment>
<dbReference type="SUPFAM" id="SSF46785">
    <property type="entry name" value="Winged helix' DNA-binding domain"/>
    <property type="match status" value="1"/>
</dbReference>
<proteinExistence type="inferred from homology"/>
<keyword evidence="4" id="KW-0804">Transcription</keyword>
<dbReference type="InterPro" id="IPR036388">
    <property type="entry name" value="WH-like_DNA-bd_sf"/>
</dbReference>
<dbReference type="GO" id="GO:0045892">
    <property type="term" value="P:negative regulation of DNA-templated transcription"/>
    <property type="evidence" value="ECO:0007669"/>
    <property type="project" value="InterPro"/>
</dbReference>
<sequence length="138" mass="16287">MESKRKKLTDSEWEVMNLLWDTGEPLTSSEIIRLSVDRRWKDSYIHILINALLKKEMIRVAGFKKTTKNYARSFEPTMTREQWSLYQVKQESRKESLLLKELLESIINEGADEETLEELSDAVEKRKEELQSITHSNP</sequence>
<evidence type="ECO:0000256" key="3">
    <source>
        <dbReference type="ARBA" id="ARBA00023125"/>
    </source>
</evidence>
<comment type="similarity">
    <text evidence="1">Belongs to the BlaI transcriptional regulatory family.</text>
</comment>
<name>A0A9D2EKL2_9FIRM</name>
<evidence type="ECO:0000256" key="4">
    <source>
        <dbReference type="ARBA" id="ARBA00023163"/>
    </source>
</evidence>
<dbReference type="GO" id="GO:0003677">
    <property type="term" value="F:DNA binding"/>
    <property type="evidence" value="ECO:0007669"/>
    <property type="project" value="UniProtKB-KW"/>
</dbReference>
<evidence type="ECO:0000256" key="1">
    <source>
        <dbReference type="ARBA" id="ARBA00011046"/>
    </source>
</evidence>
<evidence type="ECO:0000313" key="6">
    <source>
        <dbReference type="Proteomes" id="UP000824049"/>
    </source>
</evidence>
<dbReference type="EMBL" id="DXBR01000049">
    <property type="protein sequence ID" value="HIZ39349.1"/>
    <property type="molecule type" value="Genomic_DNA"/>
</dbReference>
<evidence type="ECO:0000313" key="5">
    <source>
        <dbReference type="EMBL" id="HIZ39349.1"/>
    </source>
</evidence>
<dbReference type="InterPro" id="IPR036390">
    <property type="entry name" value="WH_DNA-bd_sf"/>
</dbReference>
<organism evidence="5 6">
    <name type="scientific">Candidatus Anaerobutyricum stercoris</name>
    <dbReference type="NCBI Taxonomy" id="2838457"/>
    <lineage>
        <taxon>Bacteria</taxon>
        <taxon>Bacillati</taxon>
        <taxon>Bacillota</taxon>
        <taxon>Clostridia</taxon>
        <taxon>Lachnospirales</taxon>
        <taxon>Lachnospiraceae</taxon>
        <taxon>Anaerobutyricum</taxon>
    </lineage>
</organism>
<dbReference type="Proteomes" id="UP000824049">
    <property type="component" value="Unassembled WGS sequence"/>
</dbReference>
<reference evidence="5" key="1">
    <citation type="journal article" date="2021" name="PeerJ">
        <title>Extensive microbial diversity within the chicken gut microbiome revealed by metagenomics and culture.</title>
        <authorList>
            <person name="Gilroy R."/>
            <person name="Ravi A."/>
            <person name="Getino M."/>
            <person name="Pursley I."/>
            <person name="Horton D.L."/>
            <person name="Alikhan N.F."/>
            <person name="Baker D."/>
            <person name="Gharbi K."/>
            <person name="Hall N."/>
            <person name="Watson M."/>
            <person name="Adriaenssens E.M."/>
            <person name="Foster-Nyarko E."/>
            <person name="Jarju S."/>
            <person name="Secka A."/>
            <person name="Antonio M."/>
            <person name="Oren A."/>
            <person name="Chaudhuri R.R."/>
            <person name="La Ragione R."/>
            <person name="Hildebrand F."/>
            <person name="Pallen M.J."/>
        </authorList>
    </citation>
    <scope>NUCLEOTIDE SEQUENCE</scope>
    <source>
        <strain evidence="5">CHK179-28034</strain>
    </source>
</reference>